<evidence type="ECO:0000313" key="3">
    <source>
        <dbReference type="Proteomes" id="UP000265768"/>
    </source>
</evidence>
<accession>A0A3A4AD84</accession>
<evidence type="ECO:0000313" key="2">
    <source>
        <dbReference type="EMBL" id="RJL24717.1"/>
    </source>
</evidence>
<proteinExistence type="predicted"/>
<dbReference type="SUPFAM" id="SSF54427">
    <property type="entry name" value="NTF2-like"/>
    <property type="match status" value="1"/>
</dbReference>
<dbReference type="OrthoDB" id="1551077at2"/>
<dbReference type="RefSeq" id="WP_119929634.1">
    <property type="nucleotide sequence ID" value="NZ_QZEY01000014.1"/>
</dbReference>
<organism evidence="2 3">
    <name type="scientific">Bailinhaonella thermotolerans</name>
    <dbReference type="NCBI Taxonomy" id="1070861"/>
    <lineage>
        <taxon>Bacteria</taxon>
        <taxon>Bacillati</taxon>
        <taxon>Actinomycetota</taxon>
        <taxon>Actinomycetes</taxon>
        <taxon>Streptosporangiales</taxon>
        <taxon>Streptosporangiaceae</taxon>
        <taxon>Bailinhaonella</taxon>
    </lineage>
</organism>
<sequence length="136" mass="15130">MTVLDETGDTAAVWSVITGMYDAYVAGDRAEIDRRLHPEATIWDSVVPALIEGRADLDRVRAARPPSSGEAGLTAYDEVVRVWGDTAVASYLLRVDMLPREDGTVPPPEIDRTTAVLRRFGREWLIVHLHEDVWSS</sequence>
<dbReference type="AlphaFoldDB" id="A0A3A4AD84"/>
<dbReference type="InterPro" id="IPR032710">
    <property type="entry name" value="NTF2-like_dom_sf"/>
</dbReference>
<reference evidence="2 3" key="1">
    <citation type="submission" date="2018-09" db="EMBL/GenBank/DDBJ databases">
        <title>YIM 75507 draft genome.</title>
        <authorList>
            <person name="Tang S."/>
            <person name="Feng Y."/>
        </authorList>
    </citation>
    <scope>NUCLEOTIDE SEQUENCE [LARGE SCALE GENOMIC DNA]</scope>
    <source>
        <strain evidence="2 3">YIM 75507</strain>
    </source>
</reference>
<protein>
    <submittedName>
        <fullName evidence="2">Nuclear transport factor 2 family protein</fullName>
    </submittedName>
</protein>
<keyword evidence="3" id="KW-1185">Reference proteome</keyword>
<dbReference type="Gene3D" id="3.10.450.50">
    <property type="match status" value="1"/>
</dbReference>
<dbReference type="Pfam" id="PF14534">
    <property type="entry name" value="DUF4440"/>
    <property type="match status" value="1"/>
</dbReference>
<evidence type="ECO:0000259" key="1">
    <source>
        <dbReference type="Pfam" id="PF14534"/>
    </source>
</evidence>
<comment type="caution">
    <text evidence="2">The sequence shown here is derived from an EMBL/GenBank/DDBJ whole genome shotgun (WGS) entry which is preliminary data.</text>
</comment>
<feature type="domain" description="DUF4440" evidence="1">
    <location>
        <begin position="15"/>
        <end position="126"/>
    </location>
</feature>
<name>A0A3A4AD84_9ACTN</name>
<dbReference type="InterPro" id="IPR027843">
    <property type="entry name" value="DUF4440"/>
</dbReference>
<dbReference type="Proteomes" id="UP000265768">
    <property type="component" value="Unassembled WGS sequence"/>
</dbReference>
<gene>
    <name evidence="2" type="ORF">D5H75_28375</name>
</gene>
<dbReference type="EMBL" id="QZEY01000014">
    <property type="protein sequence ID" value="RJL24717.1"/>
    <property type="molecule type" value="Genomic_DNA"/>
</dbReference>